<organism evidence="1 2">
    <name type="scientific">Streptomyces virginiae</name>
    <name type="common">Streptomyces cinnamonensis</name>
    <dbReference type="NCBI Taxonomy" id="1961"/>
    <lineage>
        <taxon>Bacteria</taxon>
        <taxon>Bacillati</taxon>
        <taxon>Actinomycetota</taxon>
        <taxon>Actinomycetes</taxon>
        <taxon>Kitasatosporales</taxon>
        <taxon>Streptomycetaceae</taxon>
        <taxon>Streptomyces</taxon>
    </lineage>
</organism>
<protein>
    <submittedName>
        <fullName evidence="1">DUF2493 domain-containing protein</fullName>
    </submittedName>
</protein>
<evidence type="ECO:0000313" key="2">
    <source>
        <dbReference type="Proteomes" id="UP001432039"/>
    </source>
</evidence>
<dbReference type="EMBL" id="CP108090">
    <property type="protein sequence ID" value="WUQ15837.1"/>
    <property type="molecule type" value="Genomic_DNA"/>
</dbReference>
<keyword evidence="2" id="KW-1185">Reference proteome</keyword>
<reference evidence="1" key="1">
    <citation type="submission" date="2022-10" db="EMBL/GenBank/DDBJ databases">
        <title>The complete genomes of actinobacterial strains from the NBC collection.</title>
        <authorList>
            <person name="Joergensen T.S."/>
            <person name="Alvarez Arevalo M."/>
            <person name="Sterndorff E.B."/>
            <person name="Faurdal D."/>
            <person name="Vuksanovic O."/>
            <person name="Mourched A.-S."/>
            <person name="Charusanti P."/>
            <person name="Shaw S."/>
            <person name="Blin K."/>
            <person name="Weber T."/>
        </authorList>
    </citation>
    <scope>NUCLEOTIDE SEQUENCE</scope>
    <source>
        <strain evidence="1">NBC_00248</strain>
    </source>
</reference>
<proteinExistence type="predicted"/>
<evidence type="ECO:0000313" key="1">
    <source>
        <dbReference type="EMBL" id="WUQ15837.1"/>
    </source>
</evidence>
<name>A0ABZ1TLN7_STRVG</name>
<gene>
    <name evidence="1" type="ORF">OG517_32985</name>
</gene>
<dbReference type="RefSeq" id="WP_328964215.1">
    <property type="nucleotide sequence ID" value="NZ_CP108090.1"/>
</dbReference>
<sequence>MIAEMIPESSSRVVLVTGSRSWNDAKSMRETFSDAWRGWGPKNVTRPVLLSGHCPKGADAMAELMWRDAGSEITILPADRSAHRGAAGFQRNQEMVGAAQVFREAGAQVLCTAFLNLCRKPGCPKRSQEQLMPDASGHFLHGTIHCRARARAAGIKTTNVSHWV</sequence>
<accession>A0ABZ1TLN7</accession>
<dbReference type="Proteomes" id="UP001432039">
    <property type="component" value="Chromosome"/>
</dbReference>